<name>A0AAD2Q1U7_9AGAR</name>
<organism evidence="3 4">
    <name type="scientific">Mycena citricolor</name>
    <dbReference type="NCBI Taxonomy" id="2018698"/>
    <lineage>
        <taxon>Eukaryota</taxon>
        <taxon>Fungi</taxon>
        <taxon>Dikarya</taxon>
        <taxon>Basidiomycota</taxon>
        <taxon>Agaricomycotina</taxon>
        <taxon>Agaricomycetes</taxon>
        <taxon>Agaricomycetidae</taxon>
        <taxon>Agaricales</taxon>
        <taxon>Marasmiineae</taxon>
        <taxon>Mycenaceae</taxon>
        <taxon>Mycena</taxon>
    </lineage>
</organism>
<gene>
    <name evidence="2" type="ORF">MYCIT1_LOCUS5502</name>
    <name evidence="3" type="ORF">MYCIT1_LOCUS5539</name>
</gene>
<evidence type="ECO:0000256" key="1">
    <source>
        <dbReference type="SAM" id="MobiDB-lite"/>
    </source>
</evidence>
<feature type="compositionally biased region" description="Polar residues" evidence="1">
    <location>
        <begin position="12"/>
        <end position="21"/>
    </location>
</feature>
<dbReference type="Proteomes" id="UP001295794">
    <property type="component" value="Unassembled WGS sequence"/>
</dbReference>
<proteinExistence type="predicted"/>
<accession>A0AAD2Q1U7</accession>
<feature type="region of interest" description="Disordered" evidence="1">
    <location>
        <begin position="1"/>
        <end position="21"/>
    </location>
</feature>
<protein>
    <submittedName>
        <fullName evidence="3">Uncharacterized protein</fullName>
    </submittedName>
</protein>
<evidence type="ECO:0000313" key="4">
    <source>
        <dbReference type="Proteomes" id="UP001295794"/>
    </source>
</evidence>
<dbReference type="AlphaFoldDB" id="A0AAD2Q1U7"/>
<reference evidence="3" key="1">
    <citation type="submission" date="2023-11" db="EMBL/GenBank/DDBJ databases">
        <authorList>
            <person name="De Vega J J."/>
            <person name="De Vega J J."/>
        </authorList>
    </citation>
    <scope>NUCLEOTIDE SEQUENCE</scope>
</reference>
<dbReference type="EMBL" id="CAVNYO010000075">
    <property type="protein sequence ID" value="CAK5264923.1"/>
    <property type="molecule type" value="Genomic_DNA"/>
</dbReference>
<keyword evidence="4" id="KW-1185">Reference proteome</keyword>
<dbReference type="EMBL" id="CAVNYO010000076">
    <property type="protein sequence ID" value="CAK5264942.1"/>
    <property type="molecule type" value="Genomic_DNA"/>
</dbReference>
<sequence>MHLDFAPASHCTRGQRNRGQTFRQLMRLTGKVLSLPRRAPGAVHLTQREQCRQKTLRDTKLGNACNLPRFGRGARGRSGERIIVGS</sequence>
<evidence type="ECO:0000313" key="2">
    <source>
        <dbReference type="EMBL" id="CAK5264923.1"/>
    </source>
</evidence>
<evidence type="ECO:0000313" key="3">
    <source>
        <dbReference type="EMBL" id="CAK5264942.1"/>
    </source>
</evidence>
<comment type="caution">
    <text evidence="3">The sequence shown here is derived from an EMBL/GenBank/DDBJ whole genome shotgun (WGS) entry which is preliminary data.</text>
</comment>